<gene>
    <name evidence="1" type="ORF">SMN809_LOCUS70669</name>
</gene>
<reference evidence="1" key="1">
    <citation type="submission" date="2021-02" db="EMBL/GenBank/DDBJ databases">
        <authorList>
            <person name="Nowell W R."/>
        </authorList>
    </citation>
    <scope>NUCLEOTIDE SEQUENCE</scope>
</reference>
<dbReference type="Proteomes" id="UP000676336">
    <property type="component" value="Unassembled WGS sequence"/>
</dbReference>
<organism evidence="1 2">
    <name type="scientific">Rotaria magnacalcarata</name>
    <dbReference type="NCBI Taxonomy" id="392030"/>
    <lineage>
        <taxon>Eukaryota</taxon>
        <taxon>Metazoa</taxon>
        <taxon>Spiralia</taxon>
        <taxon>Gnathifera</taxon>
        <taxon>Rotifera</taxon>
        <taxon>Eurotatoria</taxon>
        <taxon>Bdelloidea</taxon>
        <taxon>Philodinida</taxon>
        <taxon>Philodinidae</taxon>
        <taxon>Rotaria</taxon>
    </lineage>
</organism>
<sequence>MITNETNRYVSPYENDLRRIFNEKNKSKTALISSWDTLSISDRTILRKIKGNWKWLHLLLKDYIPSMPLWSNLIHSISNNVKHVRLNKRITRLMISKDKRINQIKRIQLAERVHRKTDLVISSLAKDLHSQVANADLKH</sequence>
<accession>A0A8S3HNW7</accession>
<dbReference type="EMBL" id="CAJOBI010321957">
    <property type="protein sequence ID" value="CAF5186498.1"/>
    <property type="molecule type" value="Genomic_DNA"/>
</dbReference>
<proteinExistence type="predicted"/>
<protein>
    <submittedName>
        <fullName evidence="1">Uncharacterized protein</fullName>
    </submittedName>
</protein>
<comment type="caution">
    <text evidence="1">The sequence shown here is derived from an EMBL/GenBank/DDBJ whole genome shotgun (WGS) entry which is preliminary data.</text>
</comment>
<dbReference type="AlphaFoldDB" id="A0A8S3HNW7"/>
<evidence type="ECO:0000313" key="2">
    <source>
        <dbReference type="Proteomes" id="UP000676336"/>
    </source>
</evidence>
<evidence type="ECO:0000313" key="1">
    <source>
        <dbReference type="EMBL" id="CAF5186498.1"/>
    </source>
</evidence>
<name>A0A8S3HNW7_9BILA</name>